<dbReference type="CDD" id="cd14485">
    <property type="entry name" value="mltA_like_LT_A"/>
    <property type="match status" value="1"/>
</dbReference>
<keyword evidence="4" id="KW-0961">Cell wall biogenesis/degradation</keyword>
<gene>
    <name evidence="9" type="ORF">FAZ21_12510</name>
</gene>
<dbReference type="RefSeq" id="WP_136773778.1">
    <property type="nucleotide sequence ID" value="NZ_SUMF01000014.1"/>
</dbReference>
<dbReference type="InterPro" id="IPR005300">
    <property type="entry name" value="MltA_B"/>
</dbReference>
<evidence type="ECO:0000256" key="2">
    <source>
        <dbReference type="ARBA" id="ARBA00012587"/>
    </source>
</evidence>
<evidence type="ECO:0000256" key="1">
    <source>
        <dbReference type="ARBA" id="ARBA00001420"/>
    </source>
</evidence>
<sequence>MTKLSSSLALSALLLALAACTTTPPGTQPVTPTPGPAPTPTPHPTYRPVAWSALPDVSDGDLVAGFNAWRNGCAKARSTALKDVCAEAKTLAPDAVTIRNFVQGRLAPYQLINQDGSEQGLITGYYEPVYPGSLSRTATANVPVYGQPDDLITVDLAEVYPELKGKRLRGRLEGRKLVPYPDAGTIQRAGLEAPVLAWLTDPVDLQFMQIQGSGRVRLADGSELRLGYADQNGRPYKPVGRWLVTQQLLPASAVSMQSIRTWATQNPQRIPELLASNPSFVFFRALPPSDDGPIGAQGVPLTAGYSLAIDPRTVPLGSLMFIATTRPDDRSKVHRLMAAQDTGGAIAGKVRADFFWGKGDAAGELAGRMKQDGQLWLLWPRDAPPPDHQEP</sequence>
<keyword evidence="7" id="KW-0732">Signal</keyword>
<evidence type="ECO:0000256" key="7">
    <source>
        <dbReference type="SAM" id="SignalP"/>
    </source>
</evidence>
<dbReference type="AlphaFoldDB" id="A0A4U0QAL0"/>
<dbReference type="PROSITE" id="PS51257">
    <property type="entry name" value="PROKAR_LIPOPROTEIN"/>
    <property type="match status" value="1"/>
</dbReference>
<dbReference type="OrthoDB" id="9783686at2"/>
<evidence type="ECO:0000256" key="6">
    <source>
        <dbReference type="SAM" id="MobiDB-lite"/>
    </source>
</evidence>
<dbReference type="EMBL" id="SUMF01000014">
    <property type="protein sequence ID" value="TJZ72864.1"/>
    <property type="molecule type" value="Genomic_DNA"/>
</dbReference>
<dbReference type="GO" id="GO:0009254">
    <property type="term" value="P:peptidoglycan turnover"/>
    <property type="evidence" value="ECO:0007669"/>
    <property type="project" value="InterPro"/>
</dbReference>
<comment type="caution">
    <text evidence="9">The sequence shown here is derived from an EMBL/GenBank/DDBJ whole genome shotgun (WGS) entry which is preliminary data.</text>
</comment>
<feature type="chain" id="PRO_5020686712" description="peptidoglycan lytic exotransglycosylase" evidence="7">
    <location>
        <begin position="19"/>
        <end position="391"/>
    </location>
</feature>
<dbReference type="Gene3D" id="2.40.40.10">
    <property type="entry name" value="RlpA-like domain"/>
    <property type="match status" value="1"/>
</dbReference>
<dbReference type="Pfam" id="PF03562">
    <property type="entry name" value="MltA"/>
    <property type="match status" value="1"/>
</dbReference>
<dbReference type="PANTHER" id="PTHR30124">
    <property type="entry name" value="MEMBRANE-BOUND LYTIC MUREIN TRANSGLYCOSYLASE A"/>
    <property type="match status" value="1"/>
</dbReference>
<proteinExistence type="predicted"/>
<dbReference type="Pfam" id="PF06725">
    <property type="entry name" value="3D"/>
    <property type="match status" value="1"/>
</dbReference>
<dbReference type="EC" id="4.2.2.n1" evidence="2"/>
<dbReference type="GO" id="GO:0019867">
    <property type="term" value="C:outer membrane"/>
    <property type="evidence" value="ECO:0007669"/>
    <property type="project" value="InterPro"/>
</dbReference>
<comment type="catalytic activity">
    <reaction evidence="1">
        <text>Exolytic cleavage of the (1-&gt;4)-beta-glycosidic linkage between N-acetylmuramic acid (MurNAc) and N-acetylglucosamine (GlcNAc) residues in peptidoglycan, from either the reducing or the non-reducing ends of the peptidoglycan chains, with concomitant formation of a 1,6-anhydrobond in the MurNAc residue.</text>
        <dbReference type="EC" id="4.2.2.n1"/>
    </reaction>
</comment>
<dbReference type="GO" id="GO:0008933">
    <property type="term" value="F:peptidoglycan lytic transglycosylase activity"/>
    <property type="evidence" value="ECO:0007669"/>
    <property type="project" value="TreeGrafter"/>
</dbReference>
<reference evidence="9 10" key="1">
    <citation type="submission" date="2019-04" db="EMBL/GenBank/DDBJ databases">
        <title>Chitiniphilus eburnea sp. nov., a novel chitinolytic bacterium isolated from aquaculture sludge.</title>
        <authorList>
            <person name="Sheng M."/>
        </authorList>
    </citation>
    <scope>NUCLEOTIDE SEQUENCE [LARGE SCALE GENOMIC DNA]</scope>
    <source>
        <strain evidence="9 10">HX-2-15</strain>
    </source>
</reference>
<feature type="region of interest" description="Disordered" evidence="6">
    <location>
        <begin position="24"/>
        <end position="46"/>
    </location>
</feature>
<feature type="domain" description="Lytic transglycosylase MltA" evidence="8">
    <location>
        <begin position="129"/>
        <end position="284"/>
    </location>
</feature>
<evidence type="ECO:0000256" key="5">
    <source>
        <dbReference type="ARBA" id="ARBA00030918"/>
    </source>
</evidence>
<dbReference type="Gene3D" id="2.40.240.50">
    <property type="entry name" value="Barwin-like endoglucanases"/>
    <property type="match status" value="1"/>
</dbReference>
<dbReference type="GO" id="GO:0004553">
    <property type="term" value="F:hydrolase activity, hydrolyzing O-glycosyl compounds"/>
    <property type="evidence" value="ECO:0007669"/>
    <property type="project" value="InterPro"/>
</dbReference>
<dbReference type="GO" id="GO:0071555">
    <property type="term" value="P:cell wall organization"/>
    <property type="evidence" value="ECO:0007669"/>
    <property type="project" value="UniProtKB-KW"/>
</dbReference>
<feature type="signal peptide" evidence="7">
    <location>
        <begin position="1"/>
        <end position="18"/>
    </location>
</feature>
<dbReference type="PIRSF" id="PIRSF019422">
    <property type="entry name" value="MltA"/>
    <property type="match status" value="1"/>
</dbReference>
<dbReference type="CDD" id="cd14668">
    <property type="entry name" value="mlta_B"/>
    <property type="match status" value="1"/>
</dbReference>
<organism evidence="9 10">
    <name type="scientific">Chitiniphilus eburneus</name>
    <dbReference type="NCBI Taxonomy" id="2571148"/>
    <lineage>
        <taxon>Bacteria</taxon>
        <taxon>Pseudomonadati</taxon>
        <taxon>Pseudomonadota</taxon>
        <taxon>Betaproteobacteria</taxon>
        <taxon>Neisseriales</taxon>
        <taxon>Chitinibacteraceae</taxon>
        <taxon>Chitiniphilus</taxon>
    </lineage>
</organism>
<name>A0A4U0QAL0_9NEIS</name>
<evidence type="ECO:0000259" key="8">
    <source>
        <dbReference type="SMART" id="SM00925"/>
    </source>
</evidence>
<accession>A0A4U0QAL0</accession>
<evidence type="ECO:0000313" key="10">
    <source>
        <dbReference type="Proteomes" id="UP000310016"/>
    </source>
</evidence>
<dbReference type="SUPFAM" id="SSF50685">
    <property type="entry name" value="Barwin-like endoglucanases"/>
    <property type="match status" value="1"/>
</dbReference>
<dbReference type="InterPro" id="IPR026044">
    <property type="entry name" value="MltA"/>
</dbReference>
<dbReference type="GO" id="GO:0009253">
    <property type="term" value="P:peptidoglycan catabolic process"/>
    <property type="evidence" value="ECO:0007669"/>
    <property type="project" value="TreeGrafter"/>
</dbReference>
<evidence type="ECO:0000256" key="4">
    <source>
        <dbReference type="ARBA" id="ARBA00023316"/>
    </source>
</evidence>
<keyword evidence="3" id="KW-0456">Lyase</keyword>
<feature type="compositionally biased region" description="Pro residues" evidence="6">
    <location>
        <begin position="31"/>
        <end position="45"/>
    </location>
</feature>
<protein>
    <recommendedName>
        <fullName evidence="2">peptidoglycan lytic exotransglycosylase</fullName>
        <ecNumber evidence="2">4.2.2.n1</ecNumber>
    </recommendedName>
    <alternativeName>
        <fullName evidence="5">Murein hydrolase A</fullName>
    </alternativeName>
</protein>
<dbReference type="InterPro" id="IPR010611">
    <property type="entry name" value="3D_dom"/>
</dbReference>
<dbReference type="PANTHER" id="PTHR30124:SF0">
    <property type="entry name" value="MEMBRANE-BOUND LYTIC MUREIN TRANSGLYCOSYLASE A"/>
    <property type="match status" value="1"/>
</dbReference>
<dbReference type="Proteomes" id="UP000310016">
    <property type="component" value="Unassembled WGS sequence"/>
</dbReference>
<evidence type="ECO:0000256" key="3">
    <source>
        <dbReference type="ARBA" id="ARBA00023239"/>
    </source>
</evidence>
<dbReference type="InterPro" id="IPR036908">
    <property type="entry name" value="RlpA-like_sf"/>
</dbReference>
<keyword evidence="10" id="KW-1185">Reference proteome</keyword>
<evidence type="ECO:0000313" key="9">
    <source>
        <dbReference type="EMBL" id="TJZ72864.1"/>
    </source>
</evidence>
<dbReference type="SMART" id="SM00925">
    <property type="entry name" value="MltA"/>
    <property type="match status" value="1"/>
</dbReference>